<organism evidence="2 3">
    <name type="scientific">Dichotomicrobium thermohalophilum</name>
    <dbReference type="NCBI Taxonomy" id="933063"/>
    <lineage>
        <taxon>Bacteria</taxon>
        <taxon>Pseudomonadati</taxon>
        <taxon>Pseudomonadota</taxon>
        <taxon>Alphaproteobacteria</taxon>
        <taxon>Hyphomicrobiales</taxon>
        <taxon>Hyphomicrobiaceae</taxon>
        <taxon>Dichotomicrobium</taxon>
    </lineage>
</organism>
<feature type="chain" id="PRO_5017426887" description="Lipopolysaccharide export system protein LptA" evidence="1">
    <location>
        <begin position="31"/>
        <end position="193"/>
    </location>
</feature>
<dbReference type="RefSeq" id="WP_119061878.1">
    <property type="nucleotide sequence ID" value="NZ_QXDF01000002.1"/>
</dbReference>
<protein>
    <recommendedName>
        <fullName evidence="4">Lipopolysaccharide export system protein LptA</fullName>
    </recommendedName>
</protein>
<name>A0A397PJQ4_9HYPH</name>
<sequence>MSIEQTKGRTWPVGLLSALVILAGTAAAQADPGFSQPYTAFTSGEATSDTWTTVEAGGAFYESHTFADAASGAEVEIPGGLKEAWANAAAGNFTNFVVEGGEAQYDQQKSARAQIYAKGDNVLAKARSENQVVIYIDGRAYVVVEEIARALSRTTKDGTYSIATGDTNISAASGGYLEVITKTETDASGGTQN</sequence>
<keyword evidence="1" id="KW-0732">Signal</keyword>
<reference evidence="2 3" key="1">
    <citation type="submission" date="2018-08" db="EMBL/GenBank/DDBJ databases">
        <title>Genomic Encyclopedia of Archaeal and Bacterial Type Strains, Phase II (KMG-II): from individual species to whole genera.</title>
        <authorList>
            <person name="Goeker M."/>
        </authorList>
    </citation>
    <scope>NUCLEOTIDE SEQUENCE [LARGE SCALE GENOMIC DNA]</scope>
    <source>
        <strain evidence="2 3">DSM 5002</strain>
    </source>
</reference>
<evidence type="ECO:0000256" key="1">
    <source>
        <dbReference type="SAM" id="SignalP"/>
    </source>
</evidence>
<keyword evidence="3" id="KW-1185">Reference proteome</keyword>
<evidence type="ECO:0000313" key="2">
    <source>
        <dbReference type="EMBL" id="RIA47495.1"/>
    </source>
</evidence>
<dbReference type="Proteomes" id="UP000266273">
    <property type="component" value="Unassembled WGS sequence"/>
</dbReference>
<dbReference type="AlphaFoldDB" id="A0A397PJQ4"/>
<evidence type="ECO:0008006" key="4">
    <source>
        <dbReference type="Google" id="ProtNLM"/>
    </source>
</evidence>
<comment type="caution">
    <text evidence="2">The sequence shown here is derived from an EMBL/GenBank/DDBJ whole genome shotgun (WGS) entry which is preliminary data.</text>
</comment>
<proteinExistence type="predicted"/>
<accession>A0A397PJQ4</accession>
<gene>
    <name evidence="2" type="ORF">BXY53_2049</name>
</gene>
<dbReference type="EMBL" id="QXDF01000002">
    <property type="protein sequence ID" value="RIA47495.1"/>
    <property type="molecule type" value="Genomic_DNA"/>
</dbReference>
<evidence type="ECO:0000313" key="3">
    <source>
        <dbReference type="Proteomes" id="UP000266273"/>
    </source>
</evidence>
<feature type="signal peptide" evidence="1">
    <location>
        <begin position="1"/>
        <end position="30"/>
    </location>
</feature>